<accession>A0A9N9QKK6</accession>
<evidence type="ECO:0000313" key="1">
    <source>
        <dbReference type="EMBL" id="CAG9762569.1"/>
    </source>
</evidence>
<dbReference type="Proteomes" id="UP001152799">
    <property type="component" value="Chromosome 11"/>
</dbReference>
<sequence length="55" mass="6281">MERIRIQALFDDDRPCVPTSTDNQLNEKGLEITKEEIIHAIKAQLPVMTKMEAKA</sequence>
<dbReference type="AlphaFoldDB" id="A0A9N9QKK6"/>
<name>A0A9N9QKK6_9CUCU</name>
<dbReference type="OrthoDB" id="6773352at2759"/>
<protein>
    <submittedName>
        <fullName evidence="1">Uncharacterized protein</fullName>
    </submittedName>
</protein>
<gene>
    <name evidence="1" type="ORF">CEUTPL_LOCUS3247</name>
</gene>
<proteinExistence type="predicted"/>
<keyword evidence="2" id="KW-1185">Reference proteome</keyword>
<dbReference type="EMBL" id="OU892287">
    <property type="protein sequence ID" value="CAG9762569.1"/>
    <property type="molecule type" value="Genomic_DNA"/>
</dbReference>
<reference evidence="1" key="1">
    <citation type="submission" date="2022-01" db="EMBL/GenBank/DDBJ databases">
        <authorList>
            <person name="King R."/>
        </authorList>
    </citation>
    <scope>NUCLEOTIDE SEQUENCE</scope>
</reference>
<organism evidence="1 2">
    <name type="scientific">Ceutorhynchus assimilis</name>
    <name type="common">cabbage seed weevil</name>
    <dbReference type="NCBI Taxonomy" id="467358"/>
    <lineage>
        <taxon>Eukaryota</taxon>
        <taxon>Metazoa</taxon>
        <taxon>Ecdysozoa</taxon>
        <taxon>Arthropoda</taxon>
        <taxon>Hexapoda</taxon>
        <taxon>Insecta</taxon>
        <taxon>Pterygota</taxon>
        <taxon>Neoptera</taxon>
        <taxon>Endopterygota</taxon>
        <taxon>Coleoptera</taxon>
        <taxon>Polyphaga</taxon>
        <taxon>Cucujiformia</taxon>
        <taxon>Curculionidae</taxon>
        <taxon>Ceutorhynchinae</taxon>
        <taxon>Ceutorhynchus</taxon>
    </lineage>
</organism>
<evidence type="ECO:0000313" key="2">
    <source>
        <dbReference type="Proteomes" id="UP001152799"/>
    </source>
</evidence>